<dbReference type="GO" id="GO:0005886">
    <property type="term" value="C:plasma membrane"/>
    <property type="evidence" value="ECO:0007669"/>
    <property type="project" value="TreeGrafter"/>
</dbReference>
<comment type="subcellular location">
    <subcellularLocation>
        <location evidence="1">Membrane</location>
        <topology evidence="1">Multi-pass membrane protein</topology>
    </subcellularLocation>
</comment>
<dbReference type="Gene3D" id="3.40.50.1000">
    <property type="entry name" value="HAD superfamily/HAD-like"/>
    <property type="match status" value="1"/>
</dbReference>
<dbReference type="SUPFAM" id="SSF81665">
    <property type="entry name" value="Calcium ATPase, transmembrane domain M"/>
    <property type="match status" value="1"/>
</dbReference>
<evidence type="ECO:0000256" key="6">
    <source>
        <dbReference type="ARBA" id="ARBA00023136"/>
    </source>
</evidence>
<dbReference type="PANTHER" id="PTHR24092:SF79">
    <property type="entry name" value="PHOSPHOLIPID-TRANSPORTING ATPASE VB"/>
    <property type="match status" value="1"/>
</dbReference>
<proteinExistence type="predicted"/>
<protein>
    <submittedName>
        <fullName evidence="9">AT10B ATPase</fullName>
    </submittedName>
</protein>
<dbReference type="InterPro" id="IPR023298">
    <property type="entry name" value="ATPase_P-typ_TM_dom_sf"/>
</dbReference>
<dbReference type="EMBL" id="VZRR01007716">
    <property type="protein sequence ID" value="NWW08161.1"/>
    <property type="molecule type" value="Genomic_DNA"/>
</dbReference>
<keyword evidence="2 7" id="KW-0812">Transmembrane</keyword>
<comment type="caution">
    <text evidence="9">The sequence shown here is derived from an EMBL/GenBank/DDBJ whole genome shotgun (WGS) entry which is preliminary data.</text>
</comment>
<feature type="transmembrane region" description="Helical" evidence="7">
    <location>
        <begin position="119"/>
        <end position="138"/>
    </location>
</feature>
<evidence type="ECO:0000256" key="4">
    <source>
        <dbReference type="ARBA" id="ARBA00022842"/>
    </source>
</evidence>
<accession>A0A7K6K6E1</accession>
<dbReference type="GO" id="GO:0005524">
    <property type="term" value="F:ATP binding"/>
    <property type="evidence" value="ECO:0007669"/>
    <property type="project" value="InterPro"/>
</dbReference>
<dbReference type="InterPro" id="IPR032630">
    <property type="entry name" value="P_typ_ATPase_c"/>
</dbReference>
<evidence type="ECO:0000256" key="1">
    <source>
        <dbReference type="ARBA" id="ARBA00004141"/>
    </source>
</evidence>
<dbReference type="AlphaFoldDB" id="A0A7K6K6E1"/>
<organism evidence="9 10">
    <name type="scientific">Oreocharis arfaki</name>
    <name type="common">tit berrypecker</name>
    <dbReference type="NCBI Taxonomy" id="979223"/>
    <lineage>
        <taxon>Eukaryota</taxon>
        <taxon>Metazoa</taxon>
        <taxon>Chordata</taxon>
        <taxon>Craniata</taxon>
        <taxon>Vertebrata</taxon>
        <taxon>Euteleostomi</taxon>
        <taxon>Archelosauria</taxon>
        <taxon>Archosauria</taxon>
        <taxon>Dinosauria</taxon>
        <taxon>Saurischia</taxon>
        <taxon>Theropoda</taxon>
        <taxon>Coelurosauria</taxon>
        <taxon>Aves</taxon>
        <taxon>Neognathae</taxon>
        <taxon>Neoaves</taxon>
        <taxon>Telluraves</taxon>
        <taxon>Australaves</taxon>
        <taxon>Passeriformes</taxon>
        <taxon>Passeroidea</taxon>
        <taxon>Paramythiidae</taxon>
        <taxon>Oreocharis</taxon>
    </lineage>
</organism>
<keyword evidence="3" id="KW-0479">Metal-binding</keyword>
<evidence type="ECO:0000256" key="3">
    <source>
        <dbReference type="ARBA" id="ARBA00022723"/>
    </source>
</evidence>
<name>A0A7K6K6E1_9PASE</name>
<gene>
    <name evidence="9" type="primary">Atp10b_1</name>
    <name evidence="9" type="ORF">OREARF_R03127</name>
</gene>
<evidence type="ECO:0000256" key="7">
    <source>
        <dbReference type="SAM" id="Phobius"/>
    </source>
</evidence>
<dbReference type="InterPro" id="IPR001757">
    <property type="entry name" value="P_typ_ATPase"/>
</dbReference>
<evidence type="ECO:0000313" key="9">
    <source>
        <dbReference type="EMBL" id="NWW08161.1"/>
    </source>
</evidence>
<dbReference type="GO" id="GO:0016887">
    <property type="term" value="F:ATP hydrolysis activity"/>
    <property type="evidence" value="ECO:0007669"/>
    <property type="project" value="InterPro"/>
</dbReference>
<keyword evidence="4" id="KW-0460">Magnesium</keyword>
<keyword evidence="5 7" id="KW-1133">Transmembrane helix</keyword>
<dbReference type="InterPro" id="IPR023214">
    <property type="entry name" value="HAD_sf"/>
</dbReference>
<dbReference type="PANTHER" id="PTHR24092">
    <property type="entry name" value="PROBABLE PHOSPHOLIPID-TRANSPORTING ATPASE"/>
    <property type="match status" value="1"/>
</dbReference>
<dbReference type="GO" id="GO:0045332">
    <property type="term" value="P:phospholipid translocation"/>
    <property type="evidence" value="ECO:0007669"/>
    <property type="project" value="TreeGrafter"/>
</dbReference>
<evidence type="ECO:0000256" key="2">
    <source>
        <dbReference type="ARBA" id="ARBA00022692"/>
    </source>
</evidence>
<sequence>GLVIDGRTLNIIFQGGLEEKFLELTQHCRAVLCCRSTPLQKSMVVRLVQRQLKVMTLSIGDGANDVSMIQAADVGIGISGQEGMQAVMASDFAISRFKHLKKLLLVHGHWCYARLAKMVIYFFYKNVCYANLLFWYQFFCGFSGSTMIDYWQMIFFNLFFTSVPPLLFGVLDKDVSAETLLRLPELYKTGQ</sequence>
<feature type="domain" description="P-type ATPase C-terminal" evidence="8">
    <location>
        <begin position="87"/>
        <end position="191"/>
    </location>
</feature>
<dbReference type="GO" id="GO:0140326">
    <property type="term" value="F:ATPase-coupled intramembrane lipid transporter activity"/>
    <property type="evidence" value="ECO:0007669"/>
    <property type="project" value="TreeGrafter"/>
</dbReference>
<dbReference type="Pfam" id="PF16212">
    <property type="entry name" value="PhoLip_ATPase_C"/>
    <property type="match status" value="1"/>
</dbReference>
<dbReference type="Proteomes" id="UP000542358">
    <property type="component" value="Unassembled WGS sequence"/>
</dbReference>
<reference evidence="9 10" key="1">
    <citation type="submission" date="2019-09" db="EMBL/GenBank/DDBJ databases">
        <title>Bird 10,000 Genomes (B10K) Project - Family phase.</title>
        <authorList>
            <person name="Zhang G."/>
        </authorList>
    </citation>
    <scope>NUCLEOTIDE SEQUENCE [LARGE SCALE GENOMIC DNA]</scope>
    <source>
        <strain evidence="9">B10K-DU-029-42</strain>
        <tissue evidence="9">Muscle</tissue>
    </source>
</reference>
<feature type="non-terminal residue" evidence="9">
    <location>
        <position position="191"/>
    </location>
</feature>
<dbReference type="SUPFAM" id="SSF56784">
    <property type="entry name" value="HAD-like"/>
    <property type="match status" value="1"/>
</dbReference>
<dbReference type="GO" id="GO:0046872">
    <property type="term" value="F:metal ion binding"/>
    <property type="evidence" value="ECO:0007669"/>
    <property type="project" value="UniProtKB-KW"/>
</dbReference>
<evidence type="ECO:0000313" key="10">
    <source>
        <dbReference type="Proteomes" id="UP000542358"/>
    </source>
</evidence>
<keyword evidence="6 7" id="KW-0472">Membrane</keyword>
<feature type="non-terminal residue" evidence="9">
    <location>
        <position position="1"/>
    </location>
</feature>
<dbReference type="InterPro" id="IPR036412">
    <property type="entry name" value="HAD-like_sf"/>
</dbReference>
<keyword evidence="10" id="KW-1185">Reference proteome</keyword>
<evidence type="ECO:0000259" key="8">
    <source>
        <dbReference type="Pfam" id="PF16212"/>
    </source>
</evidence>
<feature type="transmembrane region" description="Helical" evidence="7">
    <location>
        <begin position="150"/>
        <end position="171"/>
    </location>
</feature>
<evidence type="ECO:0000256" key="5">
    <source>
        <dbReference type="ARBA" id="ARBA00022989"/>
    </source>
</evidence>
<dbReference type="NCBIfam" id="TIGR01494">
    <property type="entry name" value="ATPase_P-type"/>
    <property type="match status" value="1"/>
</dbReference>